<accession>A0A8F5MK41</accession>
<reference evidence="1" key="1">
    <citation type="submission" date="2021-02" db="EMBL/GenBank/DDBJ databases">
        <title>Agricultural practices are the primary influencer of seasonal variation in a dryland aerobiome.</title>
        <authorList>
            <person name="Finn D.R."/>
            <person name="Maldonado J."/>
            <person name="Schmidlin K."/>
            <person name="Kraberger S."/>
            <person name="Fontenele R.S."/>
            <person name="Herckes P."/>
            <person name="Fraser M."/>
            <person name="Garcia-Pichel F."/>
            <person name="Varsani A."/>
        </authorList>
    </citation>
    <scope>NUCLEOTIDE SEQUENCE</scope>
    <source>
        <strain evidence="1">D8_414</strain>
    </source>
</reference>
<sequence length="300" mass="34099">MPRRFAFRRRRYARKGRFSSRARAAAIRRRPSARRFGSRRSFRFSRRRILNVASIKKHDNMMPTVRIPGGGLVPGPISTTTGFTSLFVPSARQLNVGSAGESGRERQTTFSVGYKERVQVDVIGGGVWKWRRVVFAYKGVTLYDQGDPTWTVPFHNKAIDPQGSDMVRLIGQPTTDQAQFLRAVIWDGTEGIDWTSEFVAKVDTSRVTPLYDRTITFNPRNESGYSRTFRLWHPTRKNIVYNEDEEGGAPDAFGSYTSVIGRPGMGDLYVYDIVYNVIPSASGTTTLNFTPEGTYYWHER</sequence>
<evidence type="ECO:0000313" key="1">
    <source>
        <dbReference type="EMBL" id="QXN75678.1"/>
    </source>
</evidence>
<proteinExistence type="predicted"/>
<dbReference type="EMBL" id="MW678982">
    <property type="protein sequence ID" value="QXN75678.1"/>
    <property type="molecule type" value="Genomic_DNA"/>
</dbReference>
<name>A0A8F5MK41_9VIRU</name>
<organism evidence="1">
    <name type="scientific">Genomoviridae sp</name>
    <dbReference type="NCBI Taxonomy" id="2202565"/>
    <lineage>
        <taxon>Viruses</taxon>
        <taxon>Monodnaviria</taxon>
        <taxon>Shotokuvirae</taxon>
        <taxon>Cressdnaviricota</taxon>
        <taxon>Repensiviricetes</taxon>
        <taxon>Geplafuvirales</taxon>
        <taxon>Genomoviridae</taxon>
    </lineage>
</organism>
<protein>
    <submittedName>
        <fullName evidence="1">Capsid protein</fullName>
    </submittedName>
</protein>